<dbReference type="EMBL" id="BARW01013663">
    <property type="protein sequence ID" value="GAI82315.1"/>
    <property type="molecule type" value="Genomic_DNA"/>
</dbReference>
<sequence>TIILAVTVSQKGSRQPLQATKNDSHSGWGTTLKQPEQDNHYHKAPDKTHNRGSNYCQQSL</sequence>
<accession>X1T3W2</accession>
<name>X1T3W2_9ZZZZ</name>
<dbReference type="AlphaFoldDB" id="X1T3W2"/>
<proteinExistence type="predicted"/>
<feature type="compositionally biased region" description="Basic and acidic residues" evidence="1">
    <location>
        <begin position="35"/>
        <end position="49"/>
    </location>
</feature>
<organism evidence="2">
    <name type="scientific">marine sediment metagenome</name>
    <dbReference type="NCBI Taxonomy" id="412755"/>
    <lineage>
        <taxon>unclassified sequences</taxon>
        <taxon>metagenomes</taxon>
        <taxon>ecological metagenomes</taxon>
    </lineage>
</organism>
<feature type="non-terminal residue" evidence="2">
    <location>
        <position position="1"/>
    </location>
</feature>
<evidence type="ECO:0000313" key="2">
    <source>
        <dbReference type="EMBL" id="GAI82315.1"/>
    </source>
</evidence>
<feature type="compositionally biased region" description="Polar residues" evidence="1">
    <location>
        <begin position="7"/>
        <end position="34"/>
    </location>
</feature>
<comment type="caution">
    <text evidence="2">The sequence shown here is derived from an EMBL/GenBank/DDBJ whole genome shotgun (WGS) entry which is preliminary data.</text>
</comment>
<protein>
    <submittedName>
        <fullName evidence="2">Uncharacterized protein</fullName>
    </submittedName>
</protein>
<reference evidence="2" key="1">
    <citation type="journal article" date="2014" name="Front. Microbiol.">
        <title>High frequency of phylogenetically diverse reductive dehalogenase-homologous genes in deep subseafloor sedimentary metagenomes.</title>
        <authorList>
            <person name="Kawai M."/>
            <person name="Futagami T."/>
            <person name="Toyoda A."/>
            <person name="Takaki Y."/>
            <person name="Nishi S."/>
            <person name="Hori S."/>
            <person name="Arai W."/>
            <person name="Tsubouchi T."/>
            <person name="Morono Y."/>
            <person name="Uchiyama I."/>
            <person name="Ito T."/>
            <person name="Fujiyama A."/>
            <person name="Inagaki F."/>
            <person name="Takami H."/>
        </authorList>
    </citation>
    <scope>NUCLEOTIDE SEQUENCE</scope>
    <source>
        <strain evidence="2">Expedition CK06-06</strain>
    </source>
</reference>
<evidence type="ECO:0000256" key="1">
    <source>
        <dbReference type="SAM" id="MobiDB-lite"/>
    </source>
</evidence>
<gene>
    <name evidence="2" type="ORF">S12H4_24869</name>
</gene>
<feature type="region of interest" description="Disordered" evidence="1">
    <location>
        <begin position="1"/>
        <end position="60"/>
    </location>
</feature>
<feature type="compositionally biased region" description="Polar residues" evidence="1">
    <location>
        <begin position="51"/>
        <end position="60"/>
    </location>
</feature>